<feature type="region of interest" description="Disordered" evidence="1">
    <location>
        <begin position="1"/>
        <end position="36"/>
    </location>
</feature>
<sequence>MDNTSTEHLTAPASEALQSFTATGRSYSSPTKADKSGRAWNAYATAEALGNGAPNLLPVRFTDESLIDVPVMRPEDVARAGFVGRNGTSASQISSDVGSSKKDPLSSRFSFLTKRRGSSDKKKDEFVMKQMTRAEYLKHYAKDAAGRYCGTGTPAEDCILRSEEDLLRWRNT</sequence>
<accession>A0A0N1HCJ5</accession>
<dbReference type="AlphaFoldDB" id="A0A0N1HCJ5"/>
<name>A0A0N1HCJ5_9EURO</name>
<organism evidence="2 3">
    <name type="scientific">Cyphellophora attinorum</name>
    <dbReference type="NCBI Taxonomy" id="1664694"/>
    <lineage>
        <taxon>Eukaryota</taxon>
        <taxon>Fungi</taxon>
        <taxon>Dikarya</taxon>
        <taxon>Ascomycota</taxon>
        <taxon>Pezizomycotina</taxon>
        <taxon>Eurotiomycetes</taxon>
        <taxon>Chaetothyriomycetidae</taxon>
        <taxon>Chaetothyriales</taxon>
        <taxon>Cyphellophoraceae</taxon>
        <taxon>Cyphellophora</taxon>
    </lineage>
</organism>
<feature type="compositionally biased region" description="Polar residues" evidence="1">
    <location>
        <begin position="86"/>
        <end position="98"/>
    </location>
</feature>
<evidence type="ECO:0000313" key="2">
    <source>
        <dbReference type="EMBL" id="KPI42095.1"/>
    </source>
</evidence>
<comment type="caution">
    <text evidence="2">The sequence shown here is derived from an EMBL/GenBank/DDBJ whole genome shotgun (WGS) entry which is preliminary data.</text>
</comment>
<reference evidence="2 3" key="1">
    <citation type="submission" date="2015-06" db="EMBL/GenBank/DDBJ databases">
        <title>Draft genome of the ant-associated black yeast Phialophora attae CBS 131958.</title>
        <authorList>
            <person name="Moreno L.F."/>
            <person name="Stielow B.J."/>
            <person name="de Hoog S."/>
            <person name="Vicente V.A."/>
            <person name="Weiss V.A."/>
            <person name="de Vries M."/>
            <person name="Cruz L.M."/>
            <person name="Souza E.M."/>
        </authorList>
    </citation>
    <scope>NUCLEOTIDE SEQUENCE [LARGE SCALE GENOMIC DNA]</scope>
    <source>
        <strain evidence="2 3">CBS 131958</strain>
    </source>
</reference>
<dbReference type="RefSeq" id="XP_018002058.1">
    <property type="nucleotide sequence ID" value="XM_018145886.1"/>
</dbReference>
<proteinExistence type="predicted"/>
<keyword evidence="3" id="KW-1185">Reference proteome</keyword>
<dbReference type="GeneID" id="28737766"/>
<evidence type="ECO:0000313" key="3">
    <source>
        <dbReference type="Proteomes" id="UP000038010"/>
    </source>
</evidence>
<feature type="compositionally biased region" description="Polar residues" evidence="1">
    <location>
        <begin position="16"/>
        <end position="31"/>
    </location>
</feature>
<gene>
    <name evidence="2" type="ORF">AB675_5655</name>
</gene>
<dbReference type="VEuPathDB" id="FungiDB:AB675_5655"/>
<dbReference type="EMBL" id="LFJN01000008">
    <property type="protein sequence ID" value="KPI42095.1"/>
    <property type="molecule type" value="Genomic_DNA"/>
</dbReference>
<feature type="region of interest" description="Disordered" evidence="1">
    <location>
        <begin position="83"/>
        <end position="105"/>
    </location>
</feature>
<dbReference type="OrthoDB" id="4158258at2759"/>
<dbReference type="Proteomes" id="UP000038010">
    <property type="component" value="Unassembled WGS sequence"/>
</dbReference>
<evidence type="ECO:0000256" key="1">
    <source>
        <dbReference type="SAM" id="MobiDB-lite"/>
    </source>
</evidence>
<protein>
    <submittedName>
        <fullName evidence="2">Uncharacterized protein</fullName>
    </submittedName>
</protein>